<organism evidence="3 4">
    <name type="scientific">Limnohabitans curvus</name>
    <dbReference type="NCBI Taxonomy" id="323423"/>
    <lineage>
        <taxon>Bacteria</taxon>
        <taxon>Pseudomonadati</taxon>
        <taxon>Pseudomonadota</taxon>
        <taxon>Betaproteobacteria</taxon>
        <taxon>Burkholderiales</taxon>
        <taxon>Comamonadaceae</taxon>
        <taxon>Limnohabitans</taxon>
    </lineage>
</organism>
<evidence type="ECO:0000256" key="1">
    <source>
        <dbReference type="ARBA" id="ARBA00023172"/>
    </source>
</evidence>
<dbReference type="Pfam" id="PF00589">
    <property type="entry name" value="Phage_integrase"/>
    <property type="match status" value="1"/>
</dbReference>
<evidence type="ECO:0000313" key="3">
    <source>
        <dbReference type="EMBL" id="PUE60582.1"/>
    </source>
</evidence>
<dbReference type="AlphaFoldDB" id="A0A315EX50"/>
<dbReference type="RefSeq" id="WP_108402715.1">
    <property type="nucleotide sequence ID" value="NZ_NESP01000001.1"/>
</dbReference>
<gene>
    <name evidence="3" type="ORF">B9Z44_13990</name>
</gene>
<dbReference type="EMBL" id="NESP01000001">
    <property type="protein sequence ID" value="PUE60582.1"/>
    <property type="molecule type" value="Genomic_DNA"/>
</dbReference>
<accession>A0A315EX50</accession>
<dbReference type="Gene3D" id="1.10.443.10">
    <property type="entry name" value="Intergrase catalytic core"/>
    <property type="match status" value="1"/>
</dbReference>
<dbReference type="InterPro" id="IPR002104">
    <property type="entry name" value="Integrase_catalytic"/>
</dbReference>
<evidence type="ECO:0000313" key="4">
    <source>
        <dbReference type="Proteomes" id="UP000251341"/>
    </source>
</evidence>
<dbReference type="Proteomes" id="UP000251341">
    <property type="component" value="Unassembled WGS sequence"/>
</dbReference>
<reference evidence="3 4" key="1">
    <citation type="submission" date="2017-04" db="EMBL/GenBank/DDBJ databases">
        <title>Unexpected and diverse lifestyles within the genus Limnohabitans.</title>
        <authorList>
            <person name="Kasalicky V."/>
            <person name="Mehrshad M."/>
            <person name="Andrei S.-A."/>
            <person name="Salcher M."/>
            <person name="Kratochvilova H."/>
            <person name="Simek K."/>
            <person name="Ghai R."/>
        </authorList>
    </citation>
    <scope>NUCLEOTIDE SEQUENCE [LARGE SCALE GENOMIC DNA]</scope>
    <source>
        <strain evidence="3 4">MWH-C5</strain>
    </source>
</reference>
<name>A0A315EX50_9BURK</name>
<proteinExistence type="predicted"/>
<keyword evidence="1" id="KW-0233">DNA recombination</keyword>
<comment type="caution">
    <text evidence="3">The sequence shown here is derived from an EMBL/GenBank/DDBJ whole genome shotgun (WGS) entry which is preliminary data.</text>
</comment>
<dbReference type="GO" id="GO:0006310">
    <property type="term" value="P:DNA recombination"/>
    <property type="evidence" value="ECO:0007669"/>
    <property type="project" value="UniProtKB-KW"/>
</dbReference>
<dbReference type="InterPro" id="IPR013762">
    <property type="entry name" value="Integrase-like_cat_sf"/>
</dbReference>
<dbReference type="GO" id="GO:0003677">
    <property type="term" value="F:DNA binding"/>
    <property type="evidence" value="ECO:0007669"/>
    <property type="project" value="InterPro"/>
</dbReference>
<keyword evidence="4" id="KW-1185">Reference proteome</keyword>
<evidence type="ECO:0000259" key="2">
    <source>
        <dbReference type="Pfam" id="PF00589"/>
    </source>
</evidence>
<dbReference type="GO" id="GO:0015074">
    <property type="term" value="P:DNA integration"/>
    <property type="evidence" value="ECO:0007669"/>
    <property type="project" value="InterPro"/>
</dbReference>
<dbReference type="SUPFAM" id="SSF56349">
    <property type="entry name" value="DNA breaking-rejoining enzymes"/>
    <property type="match status" value="1"/>
</dbReference>
<dbReference type="InterPro" id="IPR011010">
    <property type="entry name" value="DNA_brk_join_enz"/>
</dbReference>
<feature type="domain" description="Tyr recombinase" evidence="2">
    <location>
        <begin position="213"/>
        <end position="279"/>
    </location>
</feature>
<sequence>MVVKKKNFSEKLEEELILDDALLYKRGDYYHVRFWLANDKKYARFSLKTKNKTLAIDKARKHYYEIKVLETQGKKYYSITNADGVDMYLEKRWEDYKRGAIVEGRYKTIKTHLAHWLEYIGKDGKLKELERTDCEGYFYARTQGHQKASLNAAHTTALNEQSTINAMISWLHKRSETYIDGFDFAKVKAQDKGDYANRRGIFTDTEIDAIKDLLKNKIKKLKHELDKDNNATTYVALCFIGLLLITGMRRGELLKLKWSRIRFVNEVREVTSKKGAKDDLFTITVDGKTSKVNRTRAFVIKDDCFVDALAFYCKKFSADRLGFEDKLNERLDGDELYKMLGDRLVGSLNGKTEFREQTLHTGIPPNQ</sequence>
<protein>
    <recommendedName>
        <fullName evidence="2">Tyr recombinase domain-containing protein</fullName>
    </recommendedName>
</protein>